<proteinExistence type="predicted"/>
<evidence type="ECO:0000313" key="2">
    <source>
        <dbReference type="Proteomes" id="UP001234202"/>
    </source>
</evidence>
<organism evidence="1 2">
    <name type="scientific">Naganishia onofrii</name>
    <dbReference type="NCBI Taxonomy" id="1851511"/>
    <lineage>
        <taxon>Eukaryota</taxon>
        <taxon>Fungi</taxon>
        <taxon>Dikarya</taxon>
        <taxon>Basidiomycota</taxon>
        <taxon>Agaricomycotina</taxon>
        <taxon>Tremellomycetes</taxon>
        <taxon>Filobasidiales</taxon>
        <taxon>Filobasidiaceae</taxon>
        <taxon>Naganishia</taxon>
    </lineage>
</organism>
<dbReference type="EMBL" id="JASBWV010000038">
    <property type="protein sequence ID" value="KAJ9116275.1"/>
    <property type="molecule type" value="Genomic_DNA"/>
</dbReference>
<sequence length="357" mass="40479">MAHYAPFVLVELWACNAAIRITDSRGYNPSLTENELQMLLRVSLVTEIALRPIICSLQIELLRISIKTLQDSVFKERPTIAKCPNVHWLSHLPDDIERYGPVYSWWLFNYERTNFVLKAANSNGHPQDTPLIAYKKLLRLRALDEWTSDKGSGTDAASSYLAKQSQQAFASALSSVNSTVEQKDALSCFEDRENRADFDQRLKPTVVTSQKHVVYPIKATDAGKIRDAWNVESSIIPTVRLHDEHDSTGSLLLNAHATFHTKFRCGRNHFRTPNPDQPVNGLTEKDISKYCGSFFEWRTDGEVLSCGVGRDPVGLLERVFDIGVVGPTKQTVTQTFIKVHMLTPPMQPDPYRFRDRM</sequence>
<keyword evidence="2" id="KW-1185">Reference proteome</keyword>
<comment type="caution">
    <text evidence="1">The sequence shown here is derived from an EMBL/GenBank/DDBJ whole genome shotgun (WGS) entry which is preliminary data.</text>
</comment>
<gene>
    <name evidence="1" type="ORF">QFC24_006792</name>
</gene>
<accession>A0ACC2WWW9</accession>
<dbReference type="Proteomes" id="UP001234202">
    <property type="component" value="Unassembled WGS sequence"/>
</dbReference>
<reference evidence="1" key="1">
    <citation type="submission" date="2023-04" db="EMBL/GenBank/DDBJ databases">
        <title>Draft Genome sequencing of Naganishia species isolated from polar environments using Oxford Nanopore Technology.</title>
        <authorList>
            <person name="Leo P."/>
            <person name="Venkateswaran K."/>
        </authorList>
    </citation>
    <scope>NUCLEOTIDE SEQUENCE</scope>
    <source>
        <strain evidence="1">DBVPG 5303</strain>
    </source>
</reference>
<evidence type="ECO:0000313" key="1">
    <source>
        <dbReference type="EMBL" id="KAJ9116275.1"/>
    </source>
</evidence>
<protein>
    <submittedName>
        <fullName evidence="1">Uncharacterized protein</fullName>
    </submittedName>
</protein>
<name>A0ACC2WWW9_9TREE</name>